<accession>A0A369LGF5</accession>
<proteinExistence type="predicted"/>
<dbReference type="Pfam" id="PF00440">
    <property type="entry name" value="TetR_N"/>
    <property type="match status" value="1"/>
</dbReference>
<dbReference type="EMBL" id="PPTP01000001">
    <property type="protein sequence ID" value="RDB57306.1"/>
    <property type="molecule type" value="Genomic_DNA"/>
</dbReference>
<dbReference type="PROSITE" id="PS50977">
    <property type="entry name" value="HTH_TETR_2"/>
    <property type="match status" value="1"/>
</dbReference>
<dbReference type="Proteomes" id="UP000253792">
    <property type="component" value="Unassembled WGS sequence"/>
</dbReference>
<dbReference type="GO" id="GO:0003677">
    <property type="term" value="F:DNA binding"/>
    <property type="evidence" value="ECO:0007669"/>
    <property type="project" value="UniProtKB-UniRule"/>
</dbReference>
<evidence type="ECO:0000313" key="4">
    <source>
        <dbReference type="EMBL" id="RDB57306.1"/>
    </source>
</evidence>
<feature type="domain" description="HTH tetR-type" evidence="3">
    <location>
        <begin position="86"/>
        <end position="146"/>
    </location>
</feature>
<organism evidence="4 5">
    <name type="scientific">Senegalimassilia anaerobia</name>
    <dbReference type="NCBI Taxonomy" id="1473216"/>
    <lineage>
        <taxon>Bacteria</taxon>
        <taxon>Bacillati</taxon>
        <taxon>Actinomycetota</taxon>
        <taxon>Coriobacteriia</taxon>
        <taxon>Coriobacteriales</taxon>
        <taxon>Coriobacteriaceae</taxon>
        <taxon>Senegalimassilia</taxon>
    </lineage>
</organism>
<evidence type="ECO:0000259" key="3">
    <source>
        <dbReference type="PROSITE" id="PS50977"/>
    </source>
</evidence>
<dbReference type="PANTHER" id="PTHR43479">
    <property type="entry name" value="ACREF/ENVCD OPERON REPRESSOR-RELATED"/>
    <property type="match status" value="1"/>
</dbReference>
<dbReference type="SUPFAM" id="SSF46689">
    <property type="entry name" value="Homeodomain-like"/>
    <property type="match status" value="1"/>
</dbReference>
<feature type="DNA-binding region" description="H-T-H motif" evidence="2">
    <location>
        <begin position="109"/>
        <end position="128"/>
    </location>
</feature>
<keyword evidence="5" id="KW-1185">Reference proteome</keyword>
<evidence type="ECO:0000256" key="2">
    <source>
        <dbReference type="PROSITE-ProRule" id="PRU00335"/>
    </source>
</evidence>
<dbReference type="InterPro" id="IPR009057">
    <property type="entry name" value="Homeodomain-like_sf"/>
</dbReference>
<dbReference type="InterPro" id="IPR050624">
    <property type="entry name" value="HTH-type_Tx_Regulator"/>
</dbReference>
<gene>
    <name evidence="4" type="ORF">C1880_00300</name>
</gene>
<reference evidence="4 5" key="1">
    <citation type="journal article" date="2018" name="Elife">
        <title>Discovery and characterization of a prevalent human gut bacterial enzyme sufficient for the inactivation of a family of plant toxins.</title>
        <authorList>
            <person name="Koppel N."/>
            <person name="Bisanz J.E."/>
            <person name="Pandelia M.E."/>
            <person name="Turnbaugh P.J."/>
            <person name="Balskus E.P."/>
        </authorList>
    </citation>
    <scope>NUCLEOTIDE SEQUENCE [LARGE SCALE GENOMIC DNA]</scope>
    <source>
        <strain evidence="5">anaerobia AP69FAA</strain>
    </source>
</reference>
<dbReference type="STRING" id="1034345.GCA_000236865_01436"/>
<name>A0A369LGF5_9ACTN</name>
<dbReference type="InterPro" id="IPR001647">
    <property type="entry name" value="HTH_TetR"/>
</dbReference>
<evidence type="ECO:0000313" key="5">
    <source>
        <dbReference type="Proteomes" id="UP000253792"/>
    </source>
</evidence>
<dbReference type="AlphaFoldDB" id="A0A369LGF5"/>
<comment type="caution">
    <text evidence="4">The sequence shown here is derived from an EMBL/GenBank/DDBJ whole genome shotgun (WGS) entry which is preliminary data.</text>
</comment>
<evidence type="ECO:0000256" key="1">
    <source>
        <dbReference type="ARBA" id="ARBA00023125"/>
    </source>
</evidence>
<keyword evidence="1 2" id="KW-0238">DNA-binding</keyword>
<sequence>MDIITMTDLYRTRFAPALWRVWKPRSLPSFAIWCLGDERKEPGYNRHISNEGDFATRAFFCGETHGRNQGTGGEIMTESKTDLRVVRTRKLIRDAFMDMVGEVGVARITVKDLTERAGINRKTFYLHFESIEALYDSVMNEVMNDFFDNYETTADQPKDLDGHAQRFFMFLVGQTPTIEQLICSPGPYDFGNHIYREQMMRYKSAGQDPFAWMDADAEELVLNFIRTTALDFYREWVRRGKRVDPKEAAPLLGAITCHGAAPLMR</sequence>
<dbReference type="OrthoDB" id="3193022at2"/>
<protein>
    <recommendedName>
        <fullName evidence="3">HTH tetR-type domain-containing protein</fullName>
    </recommendedName>
</protein>
<dbReference type="Gene3D" id="1.10.357.10">
    <property type="entry name" value="Tetracycline Repressor, domain 2"/>
    <property type="match status" value="1"/>
</dbReference>
<dbReference type="PANTHER" id="PTHR43479:SF7">
    <property type="entry name" value="TETR-FAMILY TRANSCRIPTIONAL REGULATOR"/>
    <property type="match status" value="1"/>
</dbReference>